<organism evidence="1 2">
    <name type="scientific">Drosophila gunungcola</name>
    <name type="common">fruit fly</name>
    <dbReference type="NCBI Taxonomy" id="103775"/>
    <lineage>
        <taxon>Eukaryota</taxon>
        <taxon>Metazoa</taxon>
        <taxon>Ecdysozoa</taxon>
        <taxon>Arthropoda</taxon>
        <taxon>Hexapoda</taxon>
        <taxon>Insecta</taxon>
        <taxon>Pterygota</taxon>
        <taxon>Neoptera</taxon>
        <taxon>Endopterygota</taxon>
        <taxon>Diptera</taxon>
        <taxon>Brachycera</taxon>
        <taxon>Muscomorpha</taxon>
        <taxon>Ephydroidea</taxon>
        <taxon>Drosophilidae</taxon>
        <taxon>Drosophila</taxon>
        <taxon>Sophophora</taxon>
    </lineage>
</organism>
<dbReference type="EMBL" id="JAMKOV010000027">
    <property type="protein sequence ID" value="KAI8035972.1"/>
    <property type="molecule type" value="Genomic_DNA"/>
</dbReference>
<feature type="non-terminal residue" evidence="1">
    <location>
        <position position="1"/>
    </location>
</feature>
<keyword evidence="2" id="KW-1185">Reference proteome</keyword>
<gene>
    <name evidence="1" type="ORF">M5D96_011236</name>
</gene>
<evidence type="ECO:0000313" key="1">
    <source>
        <dbReference type="EMBL" id="KAI8035972.1"/>
    </source>
</evidence>
<comment type="caution">
    <text evidence="1">The sequence shown here is derived from an EMBL/GenBank/DDBJ whole genome shotgun (WGS) entry which is preliminary data.</text>
</comment>
<dbReference type="AlphaFoldDB" id="A0A9Q0BKM2"/>
<accession>A0A9Q0BKM2</accession>
<name>A0A9Q0BKM2_9MUSC</name>
<protein>
    <submittedName>
        <fullName evidence="1">Uncharacterized protein</fullName>
    </submittedName>
</protein>
<reference evidence="1" key="1">
    <citation type="journal article" date="2023" name="Genome Biol. Evol.">
        <title>Long-read-based Genome Assembly of Drosophila gunungcola Reveals Fewer Chemosensory Genes in Flower-breeding Species.</title>
        <authorList>
            <person name="Negi A."/>
            <person name="Liao B.Y."/>
            <person name="Yeh S.D."/>
        </authorList>
    </citation>
    <scope>NUCLEOTIDE SEQUENCE</scope>
    <source>
        <strain evidence="1">Sukarami</strain>
    </source>
</reference>
<sequence length="128" mass="15492">QFSIKVFRQYWPPFVFILFHCVELPLTKLHFTFTFTYILQSTYLQTKKNHNYKQYTYPPARNINYVSPLQVKTYMQPYIYIFPVGAANKIQNCPIAFFTYILLSDLLTFYSLSENTYLQRLQTYIFFL</sequence>
<proteinExistence type="predicted"/>
<evidence type="ECO:0000313" key="2">
    <source>
        <dbReference type="Proteomes" id="UP001059596"/>
    </source>
</evidence>
<dbReference type="Proteomes" id="UP001059596">
    <property type="component" value="Unassembled WGS sequence"/>
</dbReference>